<keyword evidence="4 8" id="KW-0853">WD repeat</keyword>
<sequence>MGEFKKTLVKQYPRQGTGLTPDNIYWKNFKFPITVQEFGCADFVHFSSDGDYFAVTASARVKVYTCINNEISKGLSKFSKTAFGGRFRKDGRLLCAGSEDTNVRVFDVNNKHLLREFKGHDRPVHRCDFTADGFRVASFSDDRTVALWDVGGEARLHALEGHTDYVRAGACSPASADVVVSGGYDHAVRVWDARTGTCTEKMDHGGPVEAVLVLPTGGLVVSAEGRRLVTGSLDRRLKIIDTASYQPVHTLEYPSPILSVGIAPDDSKIVVGMSDGLVSIQDRKPEPAGETAERRPARRAFRHKTDTVSQPVRSEEDEKASAAPIRQQLDNYDRHLRRFEFSRALDAVMERQVTRKQPERAVAVMQELLRRGALSAAVAGRPALSVRKLCTFVGKHLSQPRFSLTLLDAAEVIVEAYSDRVGRGDPDLDLALDGLRAAVEKHSEYLESLYALQGGLDMLLAAAAAGDGKKLAETPAVESSEKMEVEAVTAS</sequence>
<evidence type="ECO:0000256" key="9">
    <source>
        <dbReference type="SAM" id="MobiDB-lite"/>
    </source>
</evidence>
<dbReference type="Gene3D" id="2.130.10.10">
    <property type="entry name" value="YVTN repeat-like/Quinoprotein amine dehydrogenase"/>
    <property type="match status" value="2"/>
</dbReference>
<keyword evidence="6" id="KW-0539">Nucleus</keyword>
<dbReference type="InterPro" id="IPR018983">
    <property type="entry name" value="U3_snoRNA-assocProt_15_C"/>
</dbReference>
<dbReference type="SUPFAM" id="SSF50978">
    <property type="entry name" value="WD40 repeat-like"/>
    <property type="match status" value="1"/>
</dbReference>
<comment type="caution">
    <text evidence="11">The sequence shown here is derived from an EMBL/GenBank/DDBJ whole genome shotgun (WGS) entry which is preliminary data.</text>
</comment>
<reference evidence="11 12" key="1">
    <citation type="submission" date="2019-07" db="EMBL/GenBank/DDBJ databases">
        <title>Draft genome assembly of a fouling barnacle, Amphibalanus amphitrite (Darwin, 1854): The first reference genome for Thecostraca.</title>
        <authorList>
            <person name="Kim W."/>
        </authorList>
    </citation>
    <scope>NUCLEOTIDE SEQUENCE [LARGE SCALE GENOMIC DNA]</scope>
    <source>
        <strain evidence="11">SNU_AA5</strain>
        <tissue evidence="11">Soma without cirri and trophi</tissue>
    </source>
</reference>
<dbReference type="Pfam" id="PF00400">
    <property type="entry name" value="WD40"/>
    <property type="match status" value="3"/>
</dbReference>
<dbReference type="GO" id="GO:0005730">
    <property type="term" value="C:nucleolus"/>
    <property type="evidence" value="ECO:0007669"/>
    <property type="project" value="UniProtKB-SubCell"/>
</dbReference>
<comment type="subcellular location">
    <subcellularLocation>
        <location evidence="1">Nucleus</location>
        <location evidence="1">Nucleolus</location>
    </subcellularLocation>
</comment>
<protein>
    <recommendedName>
        <fullName evidence="2">U3 small nucleolar RNA-associated protein 15 homolog</fullName>
    </recommendedName>
</protein>
<dbReference type="AlphaFoldDB" id="A0A6A4VDR0"/>
<keyword evidence="12" id="KW-1185">Reference proteome</keyword>
<name>A0A6A4VDR0_AMPAM</name>
<dbReference type="PANTHER" id="PTHR19924:SF26">
    <property type="entry name" value="U3 SMALL NUCLEOLAR RNA-ASSOCIATED PROTEIN 15 HOMOLOG"/>
    <property type="match status" value="1"/>
</dbReference>
<dbReference type="PROSITE" id="PS00678">
    <property type="entry name" value="WD_REPEATS_1"/>
    <property type="match status" value="1"/>
</dbReference>
<dbReference type="EMBL" id="VIIS01002032">
    <property type="protein sequence ID" value="KAF0289392.1"/>
    <property type="molecule type" value="Genomic_DNA"/>
</dbReference>
<evidence type="ECO:0000256" key="7">
    <source>
        <dbReference type="ARBA" id="ARBA00045437"/>
    </source>
</evidence>
<dbReference type="InterPro" id="IPR001680">
    <property type="entry name" value="WD40_rpt"/>
</dbReference>
<dbReference type="SMART" id="SM00320">
    <property type="entry name" value="WD40"/>
    <property type="match status" value="5"/>
</dbReference>
<comment type="function">
    <text evidence="7">Ribosome biogenesis factor. Involved in nucleolar processing of pre-18S ribosomal RNA. Required for optimal pre-ribosomal RNA transcription by RNA polymerase I. Part of the small subunit (SSU) processome, first precursor of the small eukaryotic ribosomal subunit. During the assembly of the SSU processome in the nucleolus, many ribosome biogenesis factors, an RNA chaperone and ribosomal proteins associate with the nascent pre-rRNA and work in concert to generate RNA folding, modifications, rearrangements and cleavage as well as targeted degradation of pre-ribosomal RNA by the RNA exosome.</text>
</comment>
<evidence type="ECO:0000256" key="4">
    <source>
        <dbReference type="ARBA" id="ARBA00022574"/>
    </source>
</evidence>
<feature type="repeat" description="WD" evidence="8">
    <location>
        <begin position="117"/>
        <end position="158"/>
    </location>
</feature>
<evidence type="ECO:0000256" key="1">
    <source>
        <dbReference type="ARBA" id="ARBA00004604"/>
    </source>
</evidence>
<feature type="repeat" description="WD" evidence="8">
    <location>
        <begin position="159"/>
        <end position="201"/>
    </location>
</feature>
<dbReference type="InterPro" id="IPR015943">
    <property type="entry name" value="WD40/YVTN_repeat-like_dom_sf"/>
</dbReference>
<dbReference type="PANTHER" id="PTHR19924">
    <property type="entry name" value="UTP15 U3 SMALL NUCLEOLAR RNA-ASSOCIATED PROTEIN 15 FAMILY MEMBER"/>
    <property type="match status" value="1"/>
</dbReference>
<keyword evidence="5" id="KW-0677">Repeat</keyword>
<evidence type="ECO:0000256" key="2">
    <source>
        <dbReference type="ARBA" id="ARBA00018260"/>
    </source>
</evidence>
<proteinExistence type="predicted"/>
<evidence type="ECO:0000313" key="11">
    <source>
        <dbReference type="EMBL" id="KAF0289390.1"/>
    </source>
</evidence>
<feature type="region of interest" description="Disordered" evidence="9">
    <location>
        <begin position="280"/>
        <end position="323"/>
    </location>
</feature>
<dbReference type="Proteomes" id="UP000440578">
    <property type="component" value="Unassembled WGS sequence"/>
</dbReference>
<dbReference type="Pfam" id="PF09384">
    <property type="entry name" value="UTP15_C"/>
    <property type="match status" value="1"/>
</dbReference>
<evidence type="ECO:0000256" key="5">
    <source>
        <dbReference type="ARBA" id="ARBA00022737"/>
    </source>
</evidence>
<dbReference type="OrthoDB" id="431715at2759"/>
<evidence type="ECO:0000256" key="6">
    <source>
        <dbReference type="ARBA" id="ARBA00023242"/>
    </source>
</evidence>
<feature type="compositionally biased region" description="Basic and acidic residues" evidence="9">
    <location>
        <begin position="281"/>
        <end position="295"/>
    </location>
</feature>
<dbReference type="PROSITE" id="PS50082">
    <property type="entry name" value="WD_REPEATS_2"/>
    <property type="match status" value="2"/>
</dbReference>
<dbReference type="EMBL" id="VIIS01002032">
    <property type="protein sequence ID" value="KAF0289389.1"/>
    <property type="molecule type" value="Genomic_DNA"/>
</dbReference>
<dbReference type="CDD" id="cd00200">
    <property type="entry name" value="WD40"/>
    <property type="match status" value="1"/>
</dbReference>
<dbReference type="GO" id="GO:0045943">
    <property type="term" value="P:positive regulation of transcription by RNA polymerase I"/>
    <property type="evidence" value="ECO:0007669"/>
    <property type="project" value="TreeGrafter"/>
</dbReference>
<dbReference type="PROSITE" id="PS50294">
    <property type="entry name" value="WD_REPEATS_REGION"/>
    <property type="match status" value="2"/>
</dbReference>
<dbReference type="EMBL" id="VIIS01002032">
    <property type="protein sequence ID" value="KAF0289390.1"/>
    <property type="molecule type" value="Genomic_DNA"/>
</dbReference>
<evidence type="ECO:0000256" key="8">
    <source>
        <dbReference type="PROSITE-ProRule" id="PRU00221"/>
    </source>
</evidence>
<evidence type="ECO:0000256" key="3">
    <source>
        <dbReference type="ARBA" id="ARBA00022552"/>
    </source>
</evidence>
<dbReference type="EMBL" id="VIIS01002032">
    <property type="protein sequence ID" value="KAF0289391.1"/>
    <property type="molecule type" value="Genomic_DNA"/>
</dbReference>
<evidence type="ECO:0000313" key="12">
    <source>
        <dbReference type="Proteomes" id="UP000440578"/>
    </source>
</evidence>
<organism evidence="11 12">
    <name type="scientific">Amphibalanus amphitrite</name>
    <name type="common">Striped barnacle</name>
    <name type="synonym">Balanus amphitrite</name>
    <dbReference type="NCBI Taxonomy" id="1232801"/>
    <lineage>
        <taxon>Eukaryota</taxon>
        <taxon>Metazoa</taxon>
        <taxon>Ecdysozoa</taxon>
        <taxon>Arthropoda</taxon>
        <taxon>Crustacea</taxon>
        <taxon>Multicrustacea</taxon>
        <taxon>Cirripedia</taxon>
        <taxon>Thoracica</taxon>
        <taxon>Thoracicalcarea</taxon>
        <taxon>Balanomorpha</taxon>
        <taxon>Balanoidea</taxon>
        <taxon>Balanidae</taxon>
        <taxon>Amphibalaninae</taxon>
        <taxon>Amphibalanus</taxon>
    </lineage>
</organism>
<gene>
    <name evidence="11" type="primary">utp15_3</name>
    <name evidence="11" type="ORF">FJT64_012324</name>
</gene>
<dbReference type="InterPro" id="IPR036322">
    <property type="entry name" value="WD40_repeat_dom_sf"/>
</dbReference>
<dbReference type="PRINTS" id="PR00320">
    <property type="entry name" value="GPROTEINBRPT"/>
</dbReference>
<dbReference type="GO" id="GO:0006364">
    <property type="term" value="P:rRNA processing"/>
    <property type="evidence" value="ECO:0007669"/>
    <property type="project" value="UniProtKB-KW"/>
</dbReference>
<keyword evidence="3" id="KW-0698">rRNA processing</keyword>
<feature type="domain" description="U3 small nucleolar RNA-associated protein 15 C-terminal" evidence="10">
    <location>
        <begin position="317"/>
        <end position="459"/>
    </location>
</feature>
<dbReference type="InterPro" id="IPR019775">
    <property type="entry name" value="WD40_repeat_CS"/>
</dbReference>
<accession>A0A6A4VDR0</accession>
<evidence type="ECO:0000259" key="10">
    <source>
        <dbReference type="Pfam" id="PF09384"/>
    </source>
</evidence>
<dbReference type="InterPro" id="IPR020472">
    <property type="entry name" value="WD40_PAC1"/>
</dbReference>